<keyword evidence="3" id="KW-0804">Transcription</keyword>
<dbReference type="InterPro" id="IPR018060">
    <property type="entry name" value="HTH_AraC"/>
</dbReference>
<dbReference type="PANTHER" id="PTHR43280">
    <property type="entry name" value="ARAC-FAMILY TRANSCRIPTIONAL REGULATOR"/>
    <property type="match status" value="1"/>
</dbReference>
<dbReference type="InterPro" id="IPR011006">
    <property type="entry name" value="CheY-like_superfamily"/>
</dbReference>
<dbReference type="CDD" id="cd17536">
    <property type="entry name" value="REC_YesN-like"/>
    <property type="match status" value="1"/>
</dbReference>
<dbReference type="PROSITE" id="PS50110">
    <property type="entry name" value="RESPONSE_REGULATORY"/>
    <property type="match status" value="1"/>
</dbReference>
<gene>
    <name evidence="7" type="ORF">H7B67_03055</name>
</gene>
<dbReference type="GO" id="GO:0003700">
    <property type="term" value="F:DNA-binding transcription factor activity"/>
    <property type="evidence" value="ECO:0007669"/>
    <property type="project" value="InterPro"/>
</dbReference>
<organism evidence="7 8">
    <name type="scientific">Cohnella thailandensis</name>
    <dbReference type="NCBI Taxonomy" id="557557"/>
    <lineage>
        <taxon>Bacteria</taxon>
        <taxon>Bacillati</taxon>
        <taxon>Bacillota</taxon>
        <taxon>Bacilli</taxon>
        <taxon>Bacillales</taxon>
        <taxon>Paenibacillaceae</taxon>
        <taxon>Cohnella</taxon>
    </lineage>
</organism>
<evidence type="ECO:0000256" key="4">
    <source>
        <dbReference type="PROSITE-ProRule" id="PRU00169"/>
    </source>
</evidence>
<keyword evidence="2" id="KW-0238">DNA-binding</keyword>
<feature type="modified residue" description="4-aspartylphosphate" evidence="4">
    <location>
        <position position="55"/>
    </location>
</feature>
<dbReference type="GO" id="GO:0043565">
    <property type="term" value="F:sequence-specific DNA binding"/>
    <property type="evidence" value="ECO:0007669"/>
    <property type="project" value="InterPro"/>
</dbReference>
<keyword evidence="4" id="KW-0597">Phosphoprotein</keyword>
<dbReference type="InterPro" id="IPR001789">
    <property type="entry name" value="Sig_transdc_resp-reg_receiver"/>
</dbReference>
<dbReference type="Gene3D" id="3.40.50.2300">
    <property type="match status" value="1"/>
</dbReference>
<dbReference type="InterPro" id="IPR041522">
    <property type="entry name" value="CdaR_GGDEF"/>
</dbReference>
<dbReference type="AlphaFoldDB" id="A0A841SWI3"/>
<dbReference type="SMART" id="SM00448">
    <property type="entry name" value="REC"/>
    <property type="match status" value="1"/>
</dbReference>
<dbReference type="SUPFAM" id="SSF52172">
    <property type="entry name" value="CheY-like"/>
    <property type="match status" value="1"/>
</dbReference>
<reference evidence="7 8" key="1">
    <citation type="submission" date="2020-08" db="EMBL/GenBank/DDBJ databases">
        <title>Cohnella phylogeny.</title>
        <authorList>
            <person name="Dunlap C."/>
        </authorList>
    </citation>
    <scope>NUCLEOTIDE SEQUENCE [LARGE SCALE GENOMIC DNA]</scope>
    <source>
        <strain evidence="7 8">DSM 25241</strain>
    </source>
</reference>
<dbReference type="Pfam" id="PF12833">
    <property type="entry name" value="HTH_18"/>
    <property type="match status" value="1"/>
</dbReference>
<dbReference type="SMART" id="SM00342">
    <property type="entry name" value="HTH_ARAC"/>
    <property type="match status" value="1"/>
</dbReference>
<feature type="domain" description="HTH araC/xylS-type" evidence="5">
    <location>
        <begin position="440"/>
        <end position="538"/>
    </location>
</feature>
<accession>A0A841SWI3</accession>
<dbReference type="GO" id="GO:0000160">
    <property type="term" value="P:phosphorelay signal transduction system"/>
    <property type="evidence" value="ECO:0007669"/>
    <property type="project" value="InterPro"/>
</dbReference>
<evidence type="ECO:0000313" key="7">
    <source>
        <dbReference type="EMBL" id="MBB6633091.1"/>
    </source>
</evidence>
<dbReference type="Pfam" id="PF00072">
    <property type="entry name" value="Response_reg"/>
    <property type="match status" value="1"/>
</dbReference>
<dbReference type="PANTHER" id="PTHR43280:SF28">
    <property type="entry name" value="HTH-TYPE TRANSCRIPTIONAL ACTIVATOR RHAS"/>
    <property type="match status" value="1"/>
</dbReference>
<evidence type="ECO:0000313" key="8">
    <source>
        <dbReference type="Proteomes" id="UP000535838"/>
    </source>
</evidence>
<dbReference type="Gene3D" id="1.10.10.60">
    <property type="entry name" value="Homeodomain-like"/>
    <property type="match status" value="2"/>
</dbReference>
<evidence type="ECO:0000256" key="3">
    <source>
        <dbReference type="ARBA" id="ARBA00023163"/>
    </source>
</evidence>
<dbReference type="EMBL" id="JACJVQ010000003">
    <property type="protein sequence ID" value="MBB6633091.1"/>
    <property type="molecule type" value="Genomic_DNA"/>
</dbReference>
<dbReference type="RefSeq" id="WP_185118326.1">
    <property type="nucleotide sequence ID" value="NZ_JACJVQ010000003.1"/>
</dbReference>
<dbReference type="Proteomes" id="UP000535838">
    <property type="component" value="Unassembled WGS sequence"/>
</dbReference>
<comment type="caution">
    <text evidence="7">The sequence shown here is derived from an EMBL/GenBank/DDBJ whole genome shotgun (WGS) entry which is preliminary data.</text>
</comment>
<keyword evidence="8" id="KW-1185">Reference proteome</keyword>
<feature type="domain" description="Response regulatory" evidence="6">
    <location>
        <begin position="3"/>
        <end position="121"/>
    </location>
</feature>
<sequence length="542" mass="61326">MLNVLLVDDEPLALSHMRRLIDWNRHGFRICGEARNGKEAIELIERQTPHIVVADIHMAGMSGVELNRYVYERYRGKIKTVMVSSFDDYDFVRETMRNGASDYVLKHRIEADGWLELLARLKEEIRQTEDKSEGLDFVERNWPAVHAELEQTYLRNIALGLEVDRASAEEYLRRLSPLGSGRLVVAALRLSEASSPVDRFPDEERKIQRARATLDLIRQCMTEERGIAVPVEEGRYLLLFSFDEERSEYAIHQRVRVCLRRVADLLKLYMNMQVVYGIGPVGTGLDQLAAYYRSALEAAPDGVRPASKAEIPGGGGTATAAATGISLRQEKALIGAAEQAGSIAVDAILDDIFSTLRDSGNRQSMAQSVTELIELADKIWKKSGLHGDAYYEGEWLSRAERSDPNRLDAVEEWTKSLYAQLIAKLESGHQSFGRFSIHVQQAIQLIRAHYASPISLEQTADRIGISDTYLGRIFKRETGTYFTDYLNRFRIEAAKQLIDGGGHKAKQIYERVGFTSYTYFFKVFKVITGMTPQEYARSSLHQ</sequence>
<proteinExistence type="predicted"/>
<evidence type="ECO:0000256" key="1">
    <source>
        <dbReference type="ARBA" id="ARBA00023015"/>
    </source>
</evidence>
<evidence type="ECO:0000259" key="6">
    <source>
        <dbReference type="PROSITE" id="PS50110"/>
    </source>
</evidence>
<protein>
    <submittedName>
        <fullName evidence="7">Response regulator</fullName>
    </submittedName>
</protein>
<evidence type="ECO:0000259" key="5">
    <source>
        <dbReference type="PROSITE" id="PS01124"/>
    </source>
</evidence>
<dbReference type="Pfam" id="PF17853">
    <property type="entry name" value="GGDEF_2"/>
    <property type="match status" value="1"/>
</dbReference>
<dbReference type="SUPFAM" id="SSF46689">
    <property type="entry name" value="Homeodomain-like"/>
    <property type="match status" value="2"/>
</dbReference>
<evidence type="ECO:0000256" key="2">
    <source>
        <dbReference type="ARBA" id="ARBA00023125"/>
    </source>
</evidence>
<dbReference type="InterPro" id="IPR009057">
    <property type="entry name" value="Homeodomain-like_sf"/>
</dbReference>
<dbReference type="PROSITE" id="PS01124">
    <property type="entry name" value="HTH_ARAC_FAMILY_2"/>
    <property type="match status" value="1"/>
</dbReference>
<name>A0A841SWI3_9BACL</name>
<keyword evidence="1" id="KW-0805">Transcription regulation</keyword>